<dbReference type="EMBL" id="QGNW01000024">
    <property type="protein sequence ID" value="RVX13415.1"/>
    <property type="molecule type" value="Genomic_DNA"/>
</dbReference>
<evidence type="ECO:0008006" key="3">
    <source>
        <dbReference type="Google" id="ProtNLM"/>
    </source>
</evidence>
<sequence>MATESNFVQPAIPKLDGHYDHWCMLMEKELDRTRDLYSRSRGYSKEHLGLFEAEVPGTARVQHAQRQALQKEFEVLNMKVGESVNEYFARTLTIANKMRVHGEKMVDVVVIEKILRSMTPKFNYVVCSIEES</sequence>
<comment type="caution">
    <text evidence="1">The sequence shown here is derived from an EMBL/GenBank/DDBJ whole genome shotgun (WGS) entry which is preliminary data.</text>
</comment>
<accession>A0A438JWU6</accession>
<proteinExistence type="predicted"/>
<evidence type="ECO:0000313" key="2">
    <source>
        <dbReference type="Proteomes" id="UP000288805"/>
    </source>
</evidence>
<dbReference type="Pfam" id="PF14223">
    <property type="entry name" value="Retrotran_gag_2"/>
    <property type="match status" value="1"/>
</dbReference>
<name>A0A438JWU6_VITVI</name>
<dbReference type="Proteomes" id="UP000288805">
    <property type="component" value="Unassembled WGS sequence"/>
</dbReference>
<reference evidence="1 2" key="1">
    <citation type="journal article" date="2018" name="PLoS Genet.">
        <title>Population sequencing reveals clonal diversity and ancestral inbreeding in the grapevine cultivar Chardonnay.</title>
        <authorList>
            <person name="Roach M.J."/>
            <person name="Johnson D.L."/>
            <person name="Bohlmann J."/>
            <person name="van Vuuren H.J."/>
            <person name="Jones S.J."/>
            <person name="Pretorius I.S."/>
            <person name="Schmidt S.A."/>
            <person name="Borneman A.R."/>
        </authorList>
    </citation>
    <scope>NUCLEOTIDE SEQUENCE [LARGE SCALE GENOMIC DNA]</scope>
    <source>
        <strain evidence="2">cv. Chardonnay</strain>
        <tissue evidence="1">Leaf</tissue>
    </source>
</reference>
<dbReference type="AlphaFoldDB" id="A0A438JWU6"/>
<protein>
    <recommendedName>
        <fullName evidence="3">Retrovirus-related Pol polyprotein from transposon TNT 1-94</fullName>
    </recommendedName>
</protein>
<dbReference type="PANTHER" id="PTHR35317">
    <property type="entry name" value="OS04G0629600 PROTEIN"/>
    <property type="match status" value="1"/>
</dbReference>
<evidence type="ECO:0000313" key="1">
    <source>
        <dbReference type="EMBL" id="RVX13415.1"/>
    </source>
</evidence>
<organism evidence="1 2">
    <name type="scientific">Vitis vinifera</name>
    <name type="common">Grape</name>
    <dbReference type="NCBI Taxonomy" id="29760"/>
    <lineage>
        <taxon>Eukaryota</taxon>
        <taxon>Viridiplantae</taxon>
        <taxon>Streptophyta</taxon>
        <taxon>Embryophyta</taxon>
        <taxon>Tracheophyta</taxon>
        <taxon>Spermatophyta</taxon>
        <taxon>Magnoliopsida</taxon>
        <taxon>eudicotyledons</taxon>
        <taxon>Gunneridae</taxon>
        <taxon>Pentapetalae</taxon>
        <taxon>rosids</taxon>
        <taxon>Vitales</taxon>
        <taxon>Vitaceae</taxon>
        <taxon>Viteae</taxon>
        <taxon>Vitis</taxon>
    </lineage>
</organism>
<gene>
    <name evidence="1" type="ORF">CK203_021053</name>
</gene>
<dbReference type="PANTHER" id="PTHR35317:SF27">
    <property type="entry name" value="RETROVIRUS-RELATED POL POLYPROTEIN FROM TRANSPOSON TNT 1-94"/>
    <property type="match status" value="1"/>
</dbReference>